<dbReference type="PIRSF" id="PIRSF000513">
    <property type="entry name" value="Thz_kinase"/>
    <property type="match status" value="1"/>
</dbReference>
<evidence type="ECO:0000256" key="7">
    <source>
        <dbReference type="ARBA" id="ARBA00022777"/>
    </source>
</evidence>
<dbReference type="SUPFAM" id="SSF53613">
    <property type="entry name" value="Ribokinase-like"/>
    <property type="match status" value="1"/>
</dbReference>
<evidence type="ECO:0000313" key="16">
    <source>
        <dbReference type="Proteomes" id="UP000635853"/>
    </source>
</evidence>
<comment type="pathway">
    <text evidence="3 11">Cofactor biosynthesis; thiamine diphosphate biosynthesis; 4-methyl-5-(2-phosphoethyl)-thiazole from 5-(2-hydroxyethyl)-4-methylthiazole: step 1/1.</text>
</comment>
<keyword evidence="8 11" id="KW-0067">ATP-binding</keyword>
<evidence type="ECO:0000256" key="12">
    <source>
        <dbReference type="SAM" id="MobiDB-lite"/>
    </source>
</evidence>
<dbReference type="Proteomes" id="UP000635853">
    <property type="component" value="Unassembled WGS sequence"/>
</dbReference>
<evidence type="ECO:0000313" key="14">
    <source>
        <dbReference type="EMBL" id="TDX30148.1"/>
    </source>
</evidence>
<dbReference type="EMBL" id="JAESIL010000028">
    <property type="protein sequence ID" value="MBL3578175.1"/>
    <property type="molecule type" value="Genomic_DNA"/>
</dbReference>
<dbReference type="Proteomes" id="UP000295484">
    <property type="component" value="Unassembled WGS sequence"/>
</dbReference>
<evidence type="ECO:0000256" key="4">
    <source>
        <dbReference type="ARBA" id="ARBA00022679"/>
    </source>
</evidence>
<evidence type="ECO:0000313" key="13">
    <source>
        <dbReference type="EMBL" id="MBL3578175.1"/>
    </source>
</evidence>
<evidence type="ECO:0000256" key="5">
    <source>
        <dbReference type="ARBA" id="ARBA00022723"/>
    </source>
</evidence>
<dbReference type="RefSeq" id="WP_075785707.1">
    <property type="nucleotide sequence ID" value="NZ_JAESIL010000028.1"/>
</dbReference>
<dbReference type="GO" id="GO:0009228">
    <property type="term" value="P:thiamine biosynthetic process"/>
    <property type="evidence" value="ECO:0007669"/>
    <property type="project" value="UniProtKB-KW"/>
</dbReference>
<evidence type="ECO:0000256" key="11">
    <source>
        <dbReference type="HAMAP-Rule" id="MF_00228"/>
    </source>
</evidence>
<feature type="binding site" evidence="11">
    <location>
        <position position="134"/>
    </location>
    <ligand>
        <name>ATP</name>
        <dbReference type="ChEBI" id="CHEBI:30616"/>
    </ligand>
</feature>
<feature type="binding site" evidence="11">
    <location>
        <position position="180"/>
    </location>
    <ligand>
        <name>ATP</name>
        <dbReference type="ChEBI" id="CHEBI:30616"/>
    </ligand>
</feature>
<dbReference type="EC" id="2.7.1.50" evidence="11"/>
<comment type="cofactor">
    <cofactor evidence="2 11">
        <name>Mg(2+)</name>
        <dbReference type="ChEBI" id="CHEBI:18420"/>
    </cofactor>
</comment>
<evidence type="ECO:0000256" key="10">
    <source>
        <dbReference type="ARBA" id="ARBA00022977"/>
    </source>
</evidence>
<dbReference type="HAMAP" id="MF_00228">
    <property type="entry name" value="Thz_kinase"/>
    <property type="match status" value="1"/>
</dbReference>
<reference evidence="16" key="2">
    <citation type="submission" date="2021-01" db="EMBL/GenBank/DDBJ databases">
        <title>Draft genomes of Rhodovulum sulfidophilum.</title>
        <authorList>
            <person name="Guzman M.S."/>
        </authorList>
    </citation>
    <scope>NUCLEOTIDE SEQUENCE [LARGE SCALE GENOMIC DNA]</scope>
    <source>
        <strain evidence="16">AB19</strain>
    </source>
</reference>
<evidence type="ECO:0000256" key="6">
    <source>
        <dbReference type="ARBA" id="ARBA00022741"/>
    </source>
</evidence>
<dbReference type="Pfam" id="PF02110">
    <property type="entry name" value="HK"/>
    <property type="match status" value="1"/>
</dbReference>
<name>A0A4R8G0Q2_9RHOB</name>
<feature type="region of interest" description="Disordered" evidence="12">
    <location>
        <begin position="1"/>
        <end position="24"/>
    </location>
</feature>
<evidence type="ECO:0000256" key="9">
    <source>
        <dbReference type="ARBA" id="ARBA00022842"/>
    </source>
</evidence>
<dbReference type="GO" id="GO:0005524">
    <property type="term" value="F:ATP binding"/>
    <property type="evidence" value="ECO:0007669"/>
    <property type="project" value="UniProtKB-UniRule"/>
</dbReference>
<dbReference type="NCBIfam" id="NF006830">
    <property type="entry name" value="PRK09355.1"/>
    <property type="match status" value="1"/>
</dbReference>
<keyword evidence="9 11" id="KW-0460">Magnesium</keyword>
<evidence type="ECO:0000256" key="2">
    <source>
        <dbReference type="ARBA" id="ARBA00001946"/>
    </source>
</evidence>
<dbReference type="InterPro" id="IPR029056">
    <property type="entry name" value="Ribokinase-like"/>
</dbReference>
<keyword evidence="16" id="KW-1185">Reference proteome</keyword>
<keyword evidence="7 11" id="KW-0418">Kinase</keyword>
<comment type="catalytic activity">
    <reaction evidence="1 11">
        <text>5-(2-hydroxyethyl)-4-methylthiazole + ATP = 4-methyl-5-(2-phosphooxyethyl)-thiazole + ADP + H(+)</text>
        <dbReference type="Rhea" id="RHEA:24212"/>
        <dbReference type="ChEBI" id="CHEBI:15378"/>
        <dbReference type="ChEBI" id="CHEBI:17957"/>
        <dbReference type="ChEBI" id="CHEBI:30616"/>
        <dbReference type="ChEBI" id="CHEBI:58296"/>
        <dbReference type="ChEBI" id="CHEBI:456216"/>
        <dbReference type="EC" id="2.7.1.50"/>
    </reaction>
</comment>
<feature type="compositionally biased region" description="Polar residues" evidence="12">
    <location>
        <begin position="1"/>
        <end position="18"/>
    </location>
</feature>
<accession>A0A4R8G0Q2</accession>
<evidence type="ECO:0000256" key="8">
    <source>
        <dbReference type="ARBA" id="ARBA00022840"/>
    </source>
</evidence>
<dbReference type="UniPathway" id="UPA00060">
    <property type="reaction ID" value="UER00139"/>
</dbReference>
<comment type="function">
    <text evidence="11">Catalyzes the phosphorylation of the hydroxyl group of 4-methyl-5-beta-hydroxyethylthiazole (THZ).</text>
</comment>
<dbReference type="InterPro" id="IPR000417">
    <property type="entry name" value="Hyethyz_kinase"/>
</dbReference>
<dbReference type="GO" id="GO:0000287">
    <property type="term" value="F:magnesium ion binding"/>
    <property type="evidence" value="ECO:0007669"/>
    <property type="project" value="UniProtKB-UniRule"/>
</dbReference>
<keyword evidence="5 11" id="KW-0479">Metal-binding</keyword>
<organism evidence="14 15">
    <name type="scientific">Rhodovulum visakhapatnamense</name>
    <dbReference type="NCBI Taxonomy" id="364297"/>
    <lineage>
        <taxon>Bacteria</taxon>
        <taxon>Pseudomonadati</taxon>
        <taxon>Pseudomonadota</taxon>
        <taxon>Alphaproteobacteria</taxon>
        <taxon>Rhodobacterales</taxon>
        <taxon>Paracoccaceae</taxon>
        <taxon>Rhodovulum</taxon>
    </lineage>
</organism>
<dbReference type="CDD" id="cd01170">
    <property type="entry name" value="THZ_kinase"/>
    <property type="match status" value="1"/>
</dbReference>
<dbReference type="GO" id="GO:0009229">
    <property type="term" value="P:thiamine diphosphate biosynthetic process"/>
    <property type="evidence" value="ECO:0007669"/>
    <property type="project" value="UniProtKB-UniRule"/>
</dbReference>
<reference evidence="14 15" key="1">
    <citation type="submission" date="2019-03" db="EMBL/GenBank/DDBJ databases">
        <title>Genomic Encyclopedia of Type Strains, Phase IV (KMG-IV): sequencing the most valuable type-strain genomes for metagenomic binning, comparative biology and taxonomic classification.</title>
        <authorList>
            <person name="Goeker M."/>
        </authorList>
    </citation>
    <scope>NUCLEOTIDE SEQUENCE [LARGE SCALE GENOMIC DNA]</scope>
    <source>
        <strain evidence="14 15">JA181</strain>
    </source>
</reference>
<dbReference type="PRINTS" id="PR01099">
    <property type="entry name" value="HYETHTZKNASE"/>
</dbReference>
<sequence length="280" mass="27894">MPSATETPTGAPSQTASPTPGAHLAAMRDRAPLVQCITNFVAMNTAANVLLAAGASPAMLHAAEETREFTPLAQALSINIGTPSPHWAAGMKAAAGAARAAGLPWVLDPVAVGATSYRQALCGDLLALEPAVIRGNASEILALAGAATRGKGADSADPVEAAEAAARALAQRSWAVVAVTGPVDYVTDGTRAWRVSNGDPMMPKVTALGCSLTALVAAFVAVEGADRAEATVAALACFGLAGEIAARGASGPGSFAVALLDALHAMTPEALDLGARVEPS</sequence>
<dbReference type="GO" id="GO:0004417">
    <property type="term" value="F:hydroxyethylthiazole kinase activity"/>
    <property type="evidence" value="ECO:0007669"/>
    <property type="project" value="UniProtKB-UniRule"/>
</dbReference>
<gene>
    <name evidence="11 13" type="primary">thiM</name>
    <name evidence="14" type="ORF">EV657_107117</name>
    <name evidence="13" type="ORF">JMJ92_08420</name>
</gene>
<feature type="binding site" evidence="11">
    <location>
        <position position="207"/>
    </location>
    <ligand>
        <name>substrate</name>
    </ligand>
</feature>
<reference evidence="13" key="3">
    <citation type="submission" date="2021-01" db="EMBL/GenBank/DDBJ databases">
        <authorList>
            <person name="Guzman M.S."/>
        </authorList>
    </citation>
    <scope>NUCLEOTIDE SEQUENCE</scope>
    <source>
        <strain evidence="13">AB19</strain>
    </source>
</reference>
<feature type="binding site" evidence="11">
    <location>
        <position position="59"/>
    </location>
    <ligand>
        <name>substrate</name>
    </ligand>
</feature>
<dbReference type="NCBIfam" id="TIGR00694">
    <property type="entry name" value="thiM"/>
    <property type="match status" value="1"/>
</dbReference>
<comment type="caution">
    <text evidence="14">The sequence shown here is derived from an EMBL/GenBank/DDBJ whole genome shotgun (WGS) entry which is preliminary data.</text>
</comment>
<evidence type="ECO:0000256" key="3">
    <source>
        <dbReference type="ARBA" id="ARBA00004868"/>
    </source>
</evidence>
<evidence type="ECO:0000256" key="1">
    <source>
        <dbReference type="ARBA" id="ARBA00001771"/>
    </source>
</evidence>
<evidence type="ECO:0000313" key="15">
    <source>
        <dbReference type="Proteomes" id="UP000295484"/>
    </source>
</evidence>
<protein>
    <recommendedName>
        <fullName evidence="11">Hydroxyethylthiazole kinase</fullName>
        <ecNumber evidence="11">2.7.1.50</ecNumber>
    </recommendedName>
    <alternativeName>
        <fullName evidence="11">4-methyl-5-beta-hydroxyethylthiazole kinase</fullName>
        <shortName evidence="11">TH kinase</shortName>
        <shortName evidence="11">Thz kinase</shortName>
    </alternativeName>
</protein>
<dbReference type="Gene3D" id="3.40.1190.20">
    <property type="match status" value="1"/>
</dbReference>
<keyword evidence="6 11" id="KW-0547">Nucleotide-binding</keyword>
<keyword evidence="10 11" id="KW-0784">Thiamine biosynthesis</keyword>
<dbReference type="AlphaFoldDB" id="A0A4R8G0Q2"/>
<proteinExistence type="inferred from homology"/>
<comment type="similarity">
    <text evidence="11">Belongs to the Thz kinase family.</text>
</comment>
<dbReference type="EMBL" id="SOEB01000007">
    <property type="protein sequence ID" value="TDX30148.1"/>
    <property type="molecule type" value="Genomic_DNA"/>
</dbReference>
<keyword evidence="4 11" id="KW-0808">Transferase</keyword>